<dbReference type="AlphaFoldDB" id="K9W5W6"/>
<sequence length="55" mass="6288">MLVMTNKGKKVVLHVEVEESTRTRLRLEAVRRGVTMGQLLEEIVDKTIPPLDSRD</sequence>
<name>K9W5W6_9CYAN</name>
<reference evidence="1 2" key="1">
    <citation type="submission" date="2012-06" db="EMBL/GenBank/DDBJ databases">
        <title>Finished plasmid 7 of genome of Crinalium epipsammum PCC 9333.</title>
        <authorList>
            <consortium name="US DOE Joint Genome Institute"/>
            <person name="Gugger M."/>
            <person name="Coursin T."/>
            <person name="Rippka R."/>
            <person name="Tandeau De Marsac N."/>
            <person name="Huntemann M."/>
            <person name="Wei C.-L."/>
            <person name="Han J."/>
            <person name="Detter J.C."/>
            <person name="Han C."/>
            <person name="Tapia R."/>
            <person name="Davenport K."/>
            <person name="Daligault H."/>
            <person name="Erkkila T."/>
            <person name="Gu W."/>
            <person name="Munk A.C.C."/>
            <person name="Teshima H."/>
            <person name="Xu Y."/>
            <person name="Chain P."/>
            <person name="Chen A."/>
            <person name="Krypides N."/>
            <person name="Mavromatis K."/>
            <person name="Markowitz V."/>
            <person name="Szeto E."/>
            <person name="Ivanova N."/>
            <person name="Mikhailova N."/>
            <person name="Ovchinnikova G."/>
            <person name="Pagani I."/>
            <person name="Pati A."/>
            <person name="Goodwin L."/>
            <person name="Peters L."/>
            <person name="Pitluck S."/>
            <person name="Woyke T."/>
            <person name="Kerfeld C."/>
        </authorList>
    </citation>
    <scope>NUCLEOTIDE SEQUENCE [LARGE SCALE GENOMIC DNA]</scope>
    <source>
        <strain evidence="1 2">PCC 9333</strain>
        <plasmid evidence="2">Plasmid pCRI9333.07</plasmid>
    </source>
</reference>
<gene>
    <name evidence="1" type="ORF">Cri9333_4983</name>
</gene>
<protein>
    <submittedName>
        <fullName evidence="1">Uncharacterized protein</fullName>
    </submittedName>
</protein>
<dbReference type="Proteomes" id="UP000010472">
    <property type="component" value="Plasmid pCRI9333.07"/>
</dbReference>
<dbReference type="RefSeq" id="WP_015180096.1">
    <property type="nucleotide sequence ID" value="NC_019737.1"/>
</dbReference>
<organism evidence="1 2">
    <name type="scientific">Crinalium epipsammum PCC 9333</name>
    <dbReference type="NCBI Taxonomy" id="1173022"/>
    <lineage>
        <taxon>Bacteria</taxon>
        <taxon>Bacillati</taxon>
        <taxon>Cyanobacteriota</taxon>
        <taxon>Cyanophyceae</taxon>
        <taxon>Gomontiellales</taxon>
        <taxon>Gomontiellaceae</taxon>
        <taxon>Crinalium</taxon>
    </lineage>
</organism>
<geneLocation type="plasmid" evidence="1 2">
    <name>pCRI9333.07</name>
</geneLocation>
<evidence type="ECO:0000313" key="2">
    <source>
        <dbReference type="Proteomes" id="UP000010472"/>
    </source>
</evidence>
<keyword evidence="1" id="KW-0614">Plasmid</keyword>
<evidence type="ECO:0000313" key="1">
    <source>
        <dbReference type="EMBL" id="AFZ15738.1"/>
    </source>
</evidence>
<dbReference type="InterPro" id="IPR010985">
    <property type="entry name" value="Ribbon_hlx_hlx"/>
</dbReference>
<dbReference type="EMBL" id="CP003627">
    <property type="protein sequence ID" value="AFZ15738.1"/>
    <property type="molecule type" value="Genomic_DNA"/>
</dbReference>
<dbReference type="SUPFAM" id="SSF47598">
    <property type="entry name" value="Ribbon-helix-helix"/>
    <property type="match status" value="1"/>
</dbReference>
<dbReference type="InterPro" id="IPR013321">
    <property type="entry name" value="Arc_rbn_hlx_hlx"/>
</dbReference>
<keyword evidence="2" id="KW-1185">Reference proteome</keyword>
<dbReference type="GO" id="GO:0006355">
    <property type="term" value="P:regulation of DNA-templated transcription"/>
    <property type="evidence" value="ECO:0007669"/>
    <property type="project" value="InterPro"/>
</dbReference>
<accession>K9W5W6</accession>
<dbReference type="HOGENOM" id="CLU_3024486_0_0_3"/>
<dbReference type="Gene3D" id="1.10.1220.10">
    <property type="entry name" value="Met repressor-like"/>
    <property type="match status" value="1"/>
</dbReference>
<proteinExistence type="predicted"/>
<dbReference type="KEGG" id="cep:Cri9333_4983"/>